<dbReference type="RefSeq" id="XP_062768036.1">
    <property type="nucleotide sequence ID" value="XM_062909269.1"/>
</dbReference>
<feature type="region of interest" description="Disordered" evidence="6">
    <location>
        <begin position="1242"/>
        <end position="1276"/>
    </location>
</feature>
<feature type="region of interest" description="Disordered" evidence="6">
    <location>
        <begin position="1399"/>
        <end position="1424"/>
    </location>
</feature>
<accession>A0ABR0HNH7</accession>
<feature type="region of interest" description="Disordered" evidence="6">
    <location>
        <begin position="1468"/>
        <end position="1499"/>
    </location>
</feature>
<feature type="compositionally biased region" description="Acidic residues" evidence="6">
    <location>
        <begin position="1468"/>
        <end position="1481"/>
    </location>
</feature>
<evidence type="ECO:0008006" key="11">
    <source>
        <dbReference type="Google" id="ProtNLM"/>
    </source>
</evidence>
<organism evidence="9 10">
    <name type="scientific">Podospora pseudopauciseta</name>
    <dbReference type="NCBI Taxonomy" id="2093780"/>
    <lineage>
        <taxon>Eukaryota</taxon>
        <taxon>Fungi</taxon>
        <taxon>Dikarya</taxon>
        <taxon>Ascomycota</taxon>
        <taxon>Pezizomycotina</taxon>
        <taxon>Sordariomycetes</taxon>
        <taxon>Sordariomycetidae</taxon>
        <taxon>Sordariales</taxon>
        <taxon>Podosporaceae</taxon>
        <taxon>Podospora</taxon>
    </lineage>
</organism>
<protein>
    <recommendedName>
        <fullName evidence="11">C2H2-type domain-containing protein</fullName>
    </recommendedName>
</protein>
<evidence type="ECO:0000313" key="9">
    <source>
        <dbReference type="EMBL" id="KAK4669366.1"/>
    </source>
</evidence>
<feature type="domain" description="Transcription factor tau subunit sfc3/Tfc3 C-terminal" evidence="8">
    <location>
        <begin position="1732"/>
        <end position="2139"/>
    </location>
</feature>
<proteinExistence type="predicted"/>
<feature type="region of interest" description="Disordered" evidence="6">
    <location>
        <begin position="774"/>
        <end position="822"/>
    </location>
</feature>
<evidence type="ECO:0000256" key="2">
    <source>
        <dbReference type="ARBA" id="ARBA00022553"/>
    </source>
</evidence>
<evidence type="ECO:0000256" key="4">
    <source>
        <dbReference type="ARBA" id="ARBA00023163"/>
    </source>
</evidence>
<evidence type="ECO:0000313" key="10">
    <source>
        <dbReference type="Proteomes" id="UP001326199"/>
    </source>
</evidence>
<dbReference type="EMBL" id="JAFFHB010000002">
    <property type="protein sequence ID" value="KAK4669366.1"/>
    <property type="molecule type" value="Genomic_DNA"/>
</dbReference>
<dbReference type="InterPro" id="IPR007309">
    <property type="entry name" value="TFIIIC_Bblock-bd"/>
</dbReference>
<dbReference type="Pfam" id="PF20222">
    <property type="entry name" value="DUF6581"/>
    <property type="match status" value="1"/>
</dbReference>
<feature type="domain" description="B-block binding subunit of TFIIIC" evidence="7">
    <location>
        <begin position="262"/>
        <end position="329"/>
    </location>
</feature>
<feature type="compositionally biased region" description="Basic residues" evidence="6">
    <location>
        <begin position="799"/>
        <end position="815"/>
    </location>
</feature>
<keyword evidence="5" id="KW-0539">Nucleus</keyword>
<feature type="compositionally biased region" description="Basic and acidic residues" evidence="6">
    <location>
        <begin position="2194"/>
        <end position="2205"/>
    </location>
</feature>
<keyword evidence="10" id="KW-1185">Reference proteome</keyword>
<dbReference type="InterPro" id="IPR046488">
    <property type="entry name" value="Sfc3/Tfc3_C"/>
</dbReference>
<feature type="compositionally biased region" description="Acidic residues" evidence="6">
    <location>
        <begin position="1045"/>
        <end position="1056"/>
    </location>
</feature>
<comment type="subcellular location">
    <subcellularLocation>
        <location evidence="1">Nucleus</location>
    </subcellularLocation>
</comment>
<name>A0ABR0HNH7_9PEZI</name>
<dbReference type="GeneID" id="87929612"/>
<evidence type="ECO:0000256" key="6">
    <source>
        <dbReference type="SAM" id="MobiDB-lite"/>
    </source>
</evidence>
<dbReference type="InterPro" id="IPR044210">
    <property type="entry name" value="Tfc3-like"/>
</dbReference>
<reference evidence="9 10" key="1">
    <citation type="journal article" date="2023" name="bioRxiv">
        <title>High-quality genome assemblies of four members of thePodospora anserinaspecies complex.</title>
        <authorList>
            <person name="Ament-Velasquez S.L."/>
            <person name="Vogan A.A."/>
            <person name="Wallerman O."/>
            <person name="Hartmann F."/>
            <person name="Gautier V."/>
            <person name="Silar P."/>
            <person name="Giraud T."/>
            <person name="Johannesson H."/>
        </authorList>
    </citation>
    <scope>NUCLEOTIDE SEQUENCE [LARGE SCALE GENOMIC DNA]</scope>
    <source>
        <strain evidence="9 10">CBS 411.78</strain>
    </source>
</reference>
<dbReference type="Proteomes" id="UP001326199">
    <property type="component" value="Unassembled WGS sequence"/>
</dbReference>
<feature type="region of interest" description="Disordered" evidence="6">
    <location>
        <begin position="1043"/>
        <end position="1076"/>
    </location>
</feature>
<feature type="compositionally biased region" description="Polar residues" evidence="6">
    <location>
        <begin position="876"/>
        <end position="885"/>
    </location>
</feature>
<evidence type="ECO:0000256" key="3">
    <source>
        <dbReference type="ARBA" id="ARBA00023125"/>
    </source>
</evidence>
<dbReference type="PANTHER" id="PTHR15180:SF1">
    <property type="entry name" value="GENERAL TRANSCRIPTION FACTOR 3C POLYPEPTIDE 1"/>
    <property type="match status" value="1"/>
</dbReference>
<sequence>MPSPTLPRSMLELPLYSAAKKNKKSHPPSHHRSSSFLCKPPILETSKFKSRCDTTSIRFSPLENGAAHLVTMSPVGFEVFIEGLISQIAYCGSEGITLTQLFEFIREYHGTLARESGKTHPEVPIKSEVDDGEDIESTLTDAELASARLAWDWLRSRPQILINGHPKRYWNFLEFDQVLALPKAAPTGGSSESSAIDPQLEAPAAKSTTTKGKGKGKGNGKGNAQVEKPKKSLAVRPRIVPSKEVVWQTLTHHGIDYKKVPPLEWACLQGIATAKHHGILQSNLRKLVDQDKRSLPKRTDSLFRKGYIVKRTVVVQKMKTSMLWLADFAPKTVDNDTFGLDLNPQALEKLAKDTKTVSWHSKWTGTNIDVAALGKTIVGVVKAFGVMRYADLRTKLGVSGKPWQMKTVAKSCQRFADLGVIKYTAACFPTTRKVFKDCLKFVRDPTDEEWQRFLATGKKTSQYSDPSRHREPKPNALALYENSGARIQNHWTPEKPLAQTVFEVIKSAGPRGASNPQVSVATVGYQHRRYLSSYLTKVAETRQPAHLTQFQVNSEMIRIGKTSAYMYRATGGQSTGGQPLLTQTAAANNPGSAYGFGEVRPKMFAPDEKNSLSALSLMAQPPRQANRKQSHVAAQLRRQEQALEEARIASMQSIAEETPAADTDTADAAPKEAAIEVVEEAEVAAPPRPSLKRGADEISGGDRPPELSPGTVYKVRIGEPHSLNPQRRKRGAQSDSLVIVFKRQGDAPFVPASTPQRWSELGNDGAADNMTVELGEPSPSTPAPEATVEEVERATPTRGRGRGRGRGGGRGRGRKGQTTAANGQKQFVCEKCGSSWKNSNGLQYHLTAGQNACNTNFDPSHNFNKRRPMEPVSTPPVENSSTPTTRGVRKTGATATKLRRGALRPSMRKRPADEARESEMEFRGVEVAAIPATAQVGTVIPDPDPPVQPFQIQSGLLTQRNFVQQSRMPLGNKAAPAAPFTFQGQVSARPQPMDLDTRPISATKPATQALPSMQLTGQAPAQHVFNGTADVEMPDKQHDVAVPDEQQDVEMSEQPDDQPVGVSQYPDVPDPNAHQAFNPENRLLTLEKTEAHPASTAPAPSQDSQGIKPFVPNYSSYEQLATNAKVRTAMVFDIVQYLLDNNNGVFPGEKAVFYAALRVYLATFPGTTPPSLKNCQTAINSLQARKLIDMHTYLLRNMQGRMETYSVLVRHGMDPSAEAVKFTARMIKEAFPGLYIPPAFSPTPEEMADLQETDPKYPKGERDARPNANGQKFRARRRQITEVEVFNAPYYNQNIAGQPVKDTLRPNHLRSHGNVGQKRQAPEDGAGAGTQSSSPKRHKSNGGHATHPENQSDSLVDPELFKTSPPQQHYPLSNINHIDSIHRPSIVEAVKHFRLLPTRGGSKMHHNARPSKSPTKIPESLGRIRNPGLNSMPTWFFKKGSYFYNLNANPNPELVSPTVKFLEPNESLEVDDGEFESDEEGTSWTPELESNDGESTGTDCDEITVVLNEEVEKPKEFTFAESTTLTQFADGVWPEHSQKHFKRLDTSVTVDGYMPTRKWQLEQNIPRSIETMAKKSDLDAHTDWTDKKYALFCTLIDKVSDWELSKNGSTLLESGSVAPDFIILNITPKHGMSHMPVKARFNDQKQFTMDTLDYQELESDDDHQELLPGAFAHRKKRLGRPPGSKSQTTRTRSGKIKLKEIKTKREHTGFPQCPEDFLRQPGDRAEGLDWSSENVRLATYVAIGTLLGGTSRSVDWGLIMRIYPEQTLSQLRHYWGMLRKDRASSIVILTAKFHKKFLKAYEEEELPPLDFDDVLAYDWLKLIKWTTRLDWEEKTALPATSQALEENFTLTPVRHEDREWREAYYHPQRSVFNRFQDATSEPLAVSLDSQPKPKLSQDMMVAMAWIRSLCVTPVQEKLDEKLVHKRNGLYPHMRAVEITELVERAIEQLQRMHVISKSSRDCSNGRQWRFNTRVFEQLVKAASQEKFEQAYRYKKKLDEAFRTKGKSSVRFKADDKGMTMVLVNMQAMGRVRTVILDQKNVPMGHEPGNYETRKYPKEYMHFKMDIIPTDKYVYDDDAELVELREKILAAKPPAAGPGGAVPVWMTCHGDLNVDMWIQYLSVVVITLASRGSMRPDELVKTVKPVIMEFEAELIMDWLEGVGVLKEQIAGMARGLGEWWWTVVEVSKEGLTAPAEKDKGKGKEVEQSAAGNKPRKSLPSGRPTVTA</sequence>
<gene>
    <name evidence="9" type="ORF">QC763_202330</name>
</gene>
<keyword evidence="3" id="KW-0238">DNA-binding</keyword>
<dbReference type="Pfam" id="PF04182">
    <property type="entry name" value="B-block_TFIIIC"/>
    <property type="match status" value="1"/>
</dbReference>
<feature type="region of interest" description="Disordered" evidence="6">
    <location>
        <begin position="868"/>
        <end position="895"/>
    </location>
</feature>
<feature type="region of interest" description="Disordered" evidence="6">
    <location>
        <begin position="184"/>
        <end position="230"/>
    </location>
</feature>
<feature type="region of interest" description="Disordered" evidence="6">
    <location>
        <begin position="1297"/>
        <end position="1373"/>
    </location>
</feature>
<dbReference type="PANTHER" id="PTHR15180">
    <property type="entry name" value="GENERAL TRANSCRIPTION FACTOR 3C POLYPEPTIDE 1"/>
    <property type="match status" value="1"/>
</dbReference>
<comment type="caution">
    <text evidence="9">The sequence shown here is derived from an EMBL/GenBank/DDBJ whole genome shotgun (WGS) entry which is preliminary data.</text>
</comment>
<keyword evidence="4" id="KW-0804">Transcription</keyword>
<feature type="region of interest" description="Disordered" evidence="6">
    <location>
        <begin position="682"/>
        <end position="712"/>
    </location>
</feature>
<evidence type="ECO:0000256" key="5">
    <source>
        <dbReference type="ARBA" id="ARBA00023242"/>
    </source>
</evidence>
<feature type="region of interest" description="Disordered" evidence="6">
    <location>
        <begin position="2191"/>
        <end position="2226"/>
    </location>
</feature>
<feature type="compositionally biased region" description="Polar residues" evidence="6">
    <location>
        <begin position="1364"/>
        <end position="1373"/>
    </location>
</feature>
<keyword evidence="2" id="KW-0597">Phosphoprotein</keyword>
<evidence type="ECO:0000259" key="8">
    <source>
        <dbReference type="Pfam" id="PF20222"/>
    </source>
</evidence>
<feature type="compositionally biased region" description="Basic and acidic residues" evidence="6">
    <location>
        <begin position="1253"/>
        <end position="1265"/>
    </location>
</feature>
<evidence type="ECO:0000259" key="7">
    <source>
        <dbReference type="Pfam" id="PF04182"/>
    </source>
</evidence>
<feature type="region of interest" description="Disordered" evidence="6">
    <location>
        <begin position="1672"/>
        <end position="1693"/>
    </location>
</feature>
<evidence type="ECO:0000256" key="1">
    <source>
        <dbReference type="ARBA" id="ARBA00004123"/>
    </source>
</evidence>